<feature type="domain" description="MYND-type" evidence="6">
    <location>
        <begin position="1"/>
        <end position="39"/>
    </location>
</feature>
<keyword evidence="2 4" id="KW-0863">Zinc-finger</keyword>
<gene>
    <name evidence="7" type="ORF">EJ08DRAFT_392019</name>
</gene>
<dbReference type="Pfam" id="PF01753">
    <property type="entry name" value="zf-MYND"/>
    <property type="match status" value="1"/>
</dbReference>
<dbReference type="Gene3D" id="6.10.140.2220">
    <property type="match status" value="1"/>
</dbReference>
<protein>
    <recommendedName>
        <fullName evidence="6">MYND-type domain-containing protein</fullName>
    </recommendedName>
</protein>
<evidence type="ECO:0000256" key="2">
    <source>
        <dbReference type="ARBA" id="ARBA00022771"/>
    </source>
</evidence>
<reference evidence="7" key="1">
    <citation type="journal article" date="2020" name="Stud. Mycol.">
        <title>101 Dothideomycetes genomes: a test case for predicting lifestyles and emergence of pathogens.</title>
        <authorList>
            <person name="Haridas S."/>
            <person name="Albert R."/>
            <person name="Binder M."/>
            <person name="Bloem J."/>
            <person name="Labutti K."/>
            <person name="Salamov A."/>
            <person name="Andreopoulos B."/>
            <person name="Baker S."/>
            <person name="Barry K."/>
            <person name="Bills G."/>
            <person name="Bluhm B."/>
            <person name="Cannon C."/>
            <person name="Castanera R."/>
            <person name="Culley D."/>
            <person name="Daum C."/>
            <person name="Ezra D."/>
            <person name="Gonzalez J."/>
            <person name="Henrissat B."/>
            <person name="Kuo A."/>
            <person name="Liang C."/>
            <person name="Lipzen A."/>
            <person name="Lutzoni F."/>
            <person name="Magnuson J."/>
            <person name="Mondo S."/>
            <person name="Nolan M."/>
            <person name="Ohm R."/>
            <person name="Pangilinan J."/>
            <person name="Park H.-J."/>
            <person name="Ramirez L."/>
            <person name="Alfaro M."/>
            <person name="Sun H."/>
            <person name="Tritt A."/>
            <person name="Yoshinaga Y."/>
            <person name="Zwiers L.-H."/>
            <person name="Turgeon B."/>
            <person name="Goodwin S."/>
            <person name="Spatafora J."/>
            <person name="Crous P."/>
            <person name="Grigoriev I."/>
        </authorList>
    </citation>
    <scope>NUCLEOTIDE SEQUENCE</scope>
    <source>
        <strain evidence="7">CBS 130266</strain>
    </source>
</reference>
<keyword evidence="3" id="KW-0862">Zinc</keyword>
<dbReference type="InterPro" id="IPR002893">
    <property type="entry name" value="Znf_MYND"/>
</dbReference>
<dbReference type="PROSITE" id="PS50865">
    <property type="entry name" value="ZF_MYND_2"/>
    <property type="match status" value="1"/>
</dbReference>
<dbReference type="GO" id="GO:0008270">
    <property type="term" value="F:zinc ion binding"/>
    <property type="evidence" value="ECO:0007669"/>
    <property type="project" value="UniProtKB-KW"/>
</dbReference>
<sequence>MKAEIDLAIPLKWCAKCKTDLYCSRECQTKDWKRHRKNCAANAAKAAVHQGEEKEEEVRRPEPASAYMHDYIESEEDDNEWEYREEDDWEDDDSENFSEDDDWEVDLSDSPFPEDLRRLPKKEVYWALLNAFGERAEIKFLMGGYLLTPKLDLPLFMESVESKVILPNWWNMSKRKECAKKLENMEYDVEMGNDYEDDYDDDNLTFLRPRKANEEQIRESMWGFYVPNDPIREDLSVRSTEDFYFRLVSSFNARLITMSKTVDL</sequence>
<proteinExistence type="predicted"/>
<keyword evidence="8" id="KW-1185">Reference proteome</keyword>
<feature type="compositionally biased region" description="Acidic residues" evidence="5">
    <location>
        <begin position="73"/>
        <end position="104"/>
    </location>
</feature>
<evidence type="ECO:0000256" key="3">
    <source>
        <dbReference type="ARBA" id="ARBA00022833"/>
    </source>
</evidence>
<dbReference type="AlphaFoldDB" id="A0A9P4U1Y3"/>
<evidence type="ECO:0000313" key="7">
    <source>
        <dbReference type="EMBL" id="KAF2435169.1"/>
    </source>
</evidence>
<evidence type="ECO:0000256" key="1">
    <source>
        <dbReference type="ARBA" id="ARBA00022723"/>
    </source>
</evidence>
<accession>A0A9P4U1Y3</accession>
<dbReference type="Proteomes" id="UP000800235">
    <property type="component" value="Unassembled WGS sequence"/>
</dbReference>
<evidence type="ECO:0000313" key="8">
    <source>
        <dbReference type="Proteomes" id="UP000800235"/>
    </source>
</evidence>
<evidence type="ECO:0000256" key="4">
    <source>
        <dbReference type="PROSITE-ProRule" id="PRU00134"/>
    </source>
</evidence>
<evidence type="ECO:0000259" key="6">
    <source>
        <dbReference type="PROSITE" id="PS50865"/>
    </source>
</evidence>
<feature type="compositionally biased region" description="Basic and acidic residues" evidence="5">
    <location>
        <begin position="50"/>
        <end position="62"/>
    </location>
</feature>
<dbReference type="EMBL" id="MU007014">
    <property type="protein sequence ID" value="KAF2435169.1"/>
    <property type="molecule type" value="Genomic_DNA"/>
</dbReference>
<dbReference type="SUPFAM" id="SSF144232">
    <property type="entry name" value="HIT/MYND zinc finger-like"/>
    <property type="match status" value="1"/>
</dbReference>
<name>A0A9P4U1Y3_9PEZI</name>
<dbReference type="OrthoDB" id="341421at2759"/>
<comment type="caution">
    <text evidence="7">The sequence shown here is derived from an EMBL/GenBank/DDBJ whole genome shotgun (WGS) entry which is preliminary data.</text>
</comment>
<keyword evidence="1" id="KW-0479">Metal-binding</keyword>
<evidence type="ECO:0000256" key="5">
    <source>
        <dbReference type="SAM" id="MobiDB-lite"/>
    </source>
</evidence>
<feature type="region of interest" description="Disordered" evidence="5">
    <location>
        <begin position="45"/>
        <end position="104"/>
    </location>
</feature>
<organism evidence="7 8">
    <name type="scientific">Tothia fuscella</name>
    <dbReference type="NCBI Taxonomy" id="1048955"/>
    <lineage>
        <taxon>Eukaryota</taxon>
        <taxon>Fungi</taxon>
        <taxon>Dikarya</taxon>
        <taxon>Ascomycota</taxon>
        <taxon>Pezizomycotina</taxon>
        <taxon>Dothideomycetes</taxon>
        <taxon>Pleosporomycetidae</taxon>
        <taxon>Venturiales</taxon>
        <taxon>Cylindrosympodiaceae</taxon>
        <taxon>Tothia</taxon>
    </lineage>
</organism>